<evidence type="ECO:0000313" key="1">
    <source>
        <dbReference type="EMBL" id="JAC58823.1"/>
    </source>
</evidence>
<dbReference type="OrthoDB" id="4703at2759"/>
<dbReference type="EMBL" id="GAKP01000129">
    <property type="protein sequence ID" value="JAC58823.1"/>
    <property type="molecule type" value="Transcribed_RNA"/>
</dbReference>
<sequence>EHLDTIEEETQVNNLENINNLDIVATDSLTESTVGPIIVKNLEIGTLENFEENRTGGVIVKSMDNREINKNVDAGVPVTKQIQILPLEVEALSQSSATIEKVMP</sequence>
<feature type="non-terminal residue" evidence="1">
    <location>
        <position position="104"/>
    </location>
</feature>
<dbReference type="AlphaFoldDB" id="A0A034WYG6"/>
<feature type="non-terminal residue" evidence="1">
    <location>
        <position position="1"/>
    </location>
</feature>
<protein>
    <submittedName>
        <fullName evidence="1">Uncharacterized protein</fullName>
    </submittedName>
</protein>
<reference evidence="1" key="1">
    <citation type="journal article" date="2014" name="BMC Genomics">
        <title>Characterizing the developmental transcriptome of the oriental fruit fly, Bactrocera dorsalis (Diptera: Tephritidae) through comparative genomic analysis with Drosophila melanogaster utilizing modENCODE datasets.</title>
        <authorList>
            <person name="Geib S.M."/>
            <person name="Calla B."/>
            <person name="Hall B."/>
            <person name="Hou S."/>
            <person name="Manoukis N.C."/>
        </authorList>
    </citation>
    <scope>NUCLEOTIDE SEQUENCE</scope>
    <source>
        <strain evidence="1">Punador</strain>
    </source>
</reference>
<organism evidence="1">
    <name type="scientific">Bactrocera dorsalis</name>
    <name type="common">Oriental fruit fly</name>
    <name type="synonym">Dacus dorsalis</name>
    <dbReference type="NCBI Taxonomy" id="27457"/>
    <lineage>
        <taxon>Eukaryota</taxon>
        <taxon>Metazoa</taxon>
        <taxon>Ecdysozoa</taxon>
        <taxon>Arthropoda</taxon>
        <taxon>Hexapoda</taxon>
        <taxon>Insecta</taxon>
        <taxon>Pterygota</taxon>
        <taxon>Neoptera</taxon>
        <taxon>Endopterygota</taxon>
        <taxon>Diptera</taxon>
        <taxon>Brachycera</taxon>
        <taxon>Muscomorpha</taxon>
        <taxon>Tephritoidea</taxon>
        <taxon>Tephritidae</taxon>
        <taxon>Bactrocera</taxon>
        <taxon>Bactrocera</taxon>
    </lineage>
</organism>
<name>A0A034WYG6_BACDO</name>
<proteinExistence type="predicted"/>
<accession>A0A034WYG6</accession>